<dbReference type="PANTHER" id="PTHR42916:SF1">
    <property type="entry name" value="PROTEIN PHYLLO, CHLOROPLASTIC"/>
    <property type="match status" value="1"/>
</dbReference>
<dbReference type="InterPro" id="IPR032264">
    <property type="entry name" value="MenD_middle"/>
</dbReference>
<dbReference type="PANTHER" id="PTHR42916">
    <property type="entry name" value="2-SUCCINYL-5-ENOLPYRUVYL-6-HYDROXY-3-CYCLOHEXENE-1-CARBOXYLATE SYNTHASE"/>
    <property type="match status" value="1"/>
</dbReference>
<dbReference type="RefSeq" id="WP_192775480.1">
    <property type="nucleotide sequence ID" value="NZ_BAAASY010000035.1"/>
</dbReference>
<dbReference type="InterPro" id="IPR004433">
    <property type="entry name" value="MenaQ_synth_MenD"/>
</dbReference>
<keyword evidence="10" id="KW-1185">Reference proteome</keyword>
<dbReference type="HAMAP" id="MF_01659">
    <property type="entry name" value="MenD"/>
    <property type="match status" value="1"/>
</dbReference>
<evidence type="ECO:0000259" key="8">
    <source>
        <dbReference type="Pfam" id="PF16582"/>
    </source>
</evidence>
<organism evidence="9 10">
    <name type="scientific">Nonomuraea africana</name>
    <dbReference type="NCBI Taxonomy" id="46171"/>
    <lineage>
        <taxon>Bacteria</taxon>
        <taxon>Bacillati</taxon>
        <taxon>Actinomycetota</taxon>
        <taxon>Actinomycetes</taxon>
        <taxon>Streptosporangiales</taxon>
        <taxon>Streptosporangiaceae</taxon>
        <taxon>Nonomuraea</taxon>
    </lineage>
</organism>
<reference evidence="9 10" key="1">
    <citation type="submission" date="2020-10" db="EMBL/GenBank/DDBJ databases">
        <title>Sequencing the genomes of 1000 actinobacteria strains.</title>
        <authorList>
            <person name="Klenk H.-P."/>
        </authorList>
    </citation>
    <scope>NUCLEOTIDE SEQUENCE [LARGE SCALE GENOMIC DNA]</scope>
    <source>
        <strain evidence="9 10">DSM 43748</strain>
    </source>
</reference>
<feature type="domain" description="Thiamine pyrophosphate enzyme N-terminal TPP-binding" evidence="7">
    <location>
        <begin position="7"/>
        <end position="121"/>
    </location>
</feature>
<comment type="similarity">
    <text evidence="6">Belongs to the TPP enzyme family. MenD subfamily.</text>
</comment>
<dbReference type="InterPro" id="IPR029061">
    <property type="entry name" value="THDP-binding"/>
</dbReference>
<keyword evidence="1 6" id="KW-0808">Transferase</keyword>
<evidence type="ECO:0000256" key="5">
    <source>
        <dbReference type="ARBA" id="ARBA00023211"/>
    </source>
</evidence>
<gene>
    <name evidence="6" type="primary">menD</name>
    <name evidence="9" type="ORF">H4W81_003179</name>
</gene>
<dbReference type="Proteomes" id="UP000661607">
    <property type="component" value="Unassembled WGS sequence"/>
</dbReference>
<comment type="subunit">
    <text evidence="6">Homodimer.</text>
</comment>
<dbReference type="EMBL" id="JADBEF010000001">
    <property type="protein sequence ID" value="MBE1560400.1"/>
    <property type="molecule type" value="Genomic_DNA"/>
</dbReference>
<keyword evidence="5 6" id="KW-0464">Manganese</keyword>
<sequence length="550" mass="58603">MNPATALATVLVDELVRSGLTDVVMAPGSRSAPLALALHAESRVRLHVRIDERSASYLALGLARRSERPVALICSSGTAVANFHPAVIEASESGVPLLVLTADRPPELRGTGANQTIDQLKVFGGSARWFAEVGVPEERPGQVAYWRSLACRAYQRALGPSDPGPVHLNLAFREPLIPDGDSSWVESLDGDASGPWVRARVAPPPVALHLPPTRRGVLVVGDGAANVRRYVAAAGMAGWPVLSEPNGGGRYGDHAISTYHFLLGTPSFADAHQPDVVVTLGRPGLSRSLLSWLRRAQEHIVVSTDLSRWPDPTRSATQVAQAVEIPVAAGDDAWLHSWRRADAAARAAIDELLDSSGMSEPRVARDLADSLPNGALLFCGSSMPIRDLDQAMRPRRGLRLLANRGVSGIDGLVSTAMGAALAHNGPSYALLGDLTFLHDQNGLILGPREPRPDLCLVVVNNDGGGIFSLLPQAAIRDPFERVFGTPHGVDLGYVAASTGTPYRLVEDITDLPKAVRGEGLRIVEVRTDREPNALLHGQLRDAAQAAIRQL</sequence>
<comment type="pathway">
    <text evidence="6">Quinol/quinone metabolism; 1,4-dihydroxy-2-naphthoate biosynthesis; 1,4-dihydroxy-2-naphthoate from chorismate: step 2/7.</text>
</comment>
<evidence type="ECO:0000256" key="2">
    <source>
        <dbReference type="ARBA" id="ARBA00022723"/>
    </source>
</evidence>
<dbReference type="Gene3D" id="3.40.50.1220">
    <property type="entry name" value="TPP-binding domain"/>
    <property type="match status" value="1"/>
</dbReference>
<accession>A0ABR9KEY2</accession>
<feature type="domain" description="Menaquinone biosynthesis protein MenD middle" evidence="8">
    <location>
        <begin position="213"/>
        <end position="378"/>
    </location>
</feature>
<dbReference type="Pfam" id="PF02776">
    <property type="entry name" value="TPP_enzyme_N"/>
    <property type="match status" value="1"/>
</dbReference>
<keyword evidence="4 6" id="KW-0786">Thiamine pyrophosphate</keyword>
<dbReference type="SUPFAM" id="SSF52518">
    <property type="entry name" value="Thiamin diphosphate-binding fold (THDP-binding)"/>
    <property type="match status" value="2"/>
</dbReference>
<keyword evidence="6" id="KW-0474">Menaquinone biosynthesis</keyword>
<evidence type="ECO:0000256" key="1">
    <source>
        <dbReference type="ARBA" id="ARBA00022679"/>
    </source>
</evidence>
<comment type="pathway">
    <text evidence="6">Quinol/quinone metabolism; menaquinone biosynthesis.</text>
</comment>
<dbReference type="EC" id="2.2.1.9" evidence="6"/>
<comment type="catalytic activity">
    <reaction evidence="6">
        <text>isochorismate + 2-oxoglutarate + H(+) = 5-enolpyruvoyl-6-hydroxy-2-succinyl-cyclohex-3-ene-1-carboxylate + CO2</text>
        <dbReference type="Rhea" id="RHEA:25593"/>
        <dbReference type="ChEBI" id="CHEBI:15378"/>
        <dbReference type="ChEBI" id="CHEBI:16526"/>
        <dbReference type="ChEBI" id="CHEBI:16810"/>
        <dbReference type="ChEBI" id="CHEBI:29780"/>
        <dbReference type="ChEBI" id="CHEBI:58818"/>
        <dbReference type="EC" id="2.2.1.9"/>
    </reaction>
</comment>
<evidence type="ECO:0000259" key="7">
    <source>
        <dbReference type="Pfam" id="PF02776"/>
    </source>
</evidence>
<protein>
    <recommendedName>
        <fullName evidence="6">2-succinyl-5-enolpyruvyl-6-hydroxy-3-cyclohexene-1-carboxylate synthase</fullName>
        <shortName evidence="6">SEPHCHC synthase</shortName>
        <ecNumber evidence="6">2.2.1.9</ecNumber>
    </recommendedName>
    <alternativeName>
        <fullName evidence="6">Menaquinone biosynthesis protein MenD</fullName>
    </alternativeName>
</protein>
<dbReference type="CDD" id="cd07037">
    <property type="entry name" value="TPP_PYR_MenD"/>
    <property type="match status" value="1"/>
</dbReference>
<keyword evidence="3 6" id="KW-0460">Magnesium</keyword>
<dbReference type="Gene3D" id="3.40.50.970">
    <property type="match status" value="2"/>
</dbReference>
<dbReference type="InterPro" id="IPR012001">
    <property type="entry name" value="Thiamin_PyroP_enz_TPP-bd_dom"/>
</dbReference>
<name>A0ABR9KEY2_9ACTN</name>
<evidence type="ECO:0000313" key="9">
    <source>
        <dbReference type="EMBL" id="MBE1560400.1"/>
    </source>
</evidence>
<evidence type="ECO:0000313" key="10">
    <source>
        <dbReference type="Proteomes" id="UP000661607"/>
    </source>
</evidence>
<comment type="caution">
    <text evidence="9">The sequence shown here is derived from an EMBL/GenBank/DDBJ whole genome shotgun (WGS) entry which is preliminary data.</text>
</comment>
<comment type="function">
    <text evidence="6">Catalyzes the thiamine diphosphate-dependent decarboxylation of 2-oxoglutarate and the subsequent addition of the resulting succinic semialdehyde-thiamine pyrophosphate anion to isochorismate to yield 2-succinyl-5-enolpyruvyl-6-hydroxy-3-cyclohexene-1-carboxylate (SEPHCHC).</text>
</comment>
<evidence type="ECO:0000256" key="4">
    <source>
        <dbReference type="ARBA" id="ARBA00023052"/>
    </source>
</evidence>
<comment type="cofactor">
    <cofactor evidence="6">
        <name>Mg(2+)</name>
        <dbReference type="ChEBI" id="CHEBI:18420"/>
    </cofactor>
    <cofactor evidence="6">
        <name>Mn(2+)</name>
        <dbReference type="ChEBI" id="CHEBI:29035"/>
    </cofactor>
</comment>
<keyword evidence="2 6" id="KW-0479">Metal-binding</keyword>
<proteinExistence type="inferred from homology"/>
<evidence type="ECO:0000256" key="3">
    <source>
        <dbReference type="ARBA" id="ARBA00022842"/>
    </source>
</evidence>
<evidence type="ECO:0000256" key="6">
    <source>
        <dbReference type="HAMAP-Rule" id="MF_01659"/>
    </source>
</evidence>
<dbReference type="Pfam" id="PF16582">
    <property type="entry name" value="TPP_enzyme_M_2"/>
    <property type="match status" value="1"/>
</dbReference>
<dbReference type="GO" id="GO:0070204">
    <property type="term" value="F:2-succinyl-5-enolpyruvyl-6-hydroxy-3-cyclohexene-1-carboxylic-acid synthase activity"/>
    <property type="evidence" value="ECO:0007669"/>
    <property type="project" value="UniProtKB-EC"/>
</dbReference>
<dbReference type="PIRSF" id="PIRSF004983">
    <property type="entry name" value="MenD"/>
    <property type="match status" value="1"/>
</dbReference>
<dbReference type="CDD" id="cd02009">
    <property type="entry name" value="TPP_SHCHC_synthase"/>
    <property type="match status" value="1"/>
</dbReference>
<comment type="cofactor">
    <cofactor evidence="6">
        <name>thiamine diphosphate</name>
        <dbReference type="ChEBI" id="CHEBI:58937"/>
    </cofactor>
    <text evidence="6">Binds 1 thiamine pyrophosphate per subunit.</text>
</comment>
<dbReference type="NCBIfam" id="TIGR00173">
    <property type="entry name" value="menD"/>
    <property type="match status" value="1"/>
</dbReference>